<proteinExistence type="predicted"/>
<gene>
    <name evidence="2" type="ORF">E2C01_042173</name>
</gene>
<evidence type="ECO:0000313" key="3">
    <source>
        <dbReference type="Proteomes" id="UP000324222"/>
    </source>
</evidence>
<dbReference type="Proteomes" id="UP000324222">
    <property type="component" value="Unassembled WGS sequence"/>
</dbReference>
<reference evidence="2 3" key="1">
    <citation type="submission" date="2019-05" db="EMBL/GenBank/DDBJ databases">
        <title>Another draft genome of Portunus trituberculatus and its Hox gene families provides insights of decapod evolution.</title>
        <authorList>
            <person name="Jeong J.-H."/>
            <person name="Song I."/>
            <person name="Kim S."/>
            <person name="Choi T."/>
            <person name="Kim D."/>
            <person name="Ryu S."/>
            <person name="Kim W."/>
        </authorList>
    </citation>
    <scope>NUCLEOTIDE SEQUENCE [LARGE SCALE GENOMIC DNA]</scope>
    <source>
        <tissue evidence="2">Muscle</tissue>
    </source>
</reference>
<sequence length="96" mass="10430">MVGTLYTHSSTTSAPSLAAAVEVEGYCTSMQSSSTTENKTPSTHTGRRRGRKDDPSGAAHRHIEGERDGHCQSWNGYLNILQATNVRCQALQSCYI</sequence>
<keyword evidence="3" id="KW-1185">Reference proteome</keyword>
<evidence type="ECO:0000256" key="1">
    <source>
        <dbReference type="SAM" id="MobiDB-lite"/>
    </source>
</evidence>
<protein>
    <submittedName>
        <fullName evidence="2">Uncharacterized protein</fullName>
    </submittedName>
</protein>
<evidence type="ECO:0000313" key="2">
    <source>
        <dbReference type="EMBL" id="MPC48401.1"/>
    </source>
</evidence>
<dbReference type="EMBL" id="VSRR010008264">
    <property type="protein sequence ID" value="MPC48401.1"/>
    <property type="molecule type" value="Genomic_DNA"/>
</dbReference>
<feature type="region of interest" description="Disordered" evidence="1">
    <location>
        <begin position="28"/>
        <end position="66"/>
    </location>
</feature>
<comment type="caution">
    <text evidence="2">The sequence shown here is derived from an EMBL/GenBank/DDBJ whole genome shotgun (WGS) entry which is preliminary data.</text>
</comment>
<accession>A0A5B7FLS8</accession>
<feature type="compositionally biased region" description="Basic and acidic residues" evidence="1">
    <location>
        <begin position="51"/>
        <end position="66"/>
    </location>
</feature>
<organism evidence="2 3">
    <name type="scientific">Portunus trituberculatus</name>
    <name type="common">Swimming crab</name>
    <name type="synonym">Neptunus trituberculatus</name>
    <dbReference type="NCBI Taxonomy" id="210409"/>
    <lineage>
        <taxon>Eukaryota</taxon>
        <taxon>Metazoa</taxon>
        <taxon>Ecdysozoa</taxon>
        <taxon>Arthropoda</taxon>
        <taxon>Crustacea</taxon>
        <taxon>Multicrustacea</taxon>
        <taxon>Malacostraca</taxon>
        <taxon>Eumalacostraca</taxon>
        <taxon>Eucarida</taxon>
        <taxon>Decapoda</taxon>
        <taxon>Pleocyemata</taxon>
        <taxon>Brachyura</taxon>
        <taxon>Eubrachyura</taxon>
        <taxon>Portunoidea</taxon>
        <taxon>Portunidae</taxon>
        <taxon>Portuninae</taxon>
        <taxon>Portunus</taxon>
    </lineage>
</organism>
<dbReference type="AlphaFoldDB" id="A0A5B7FLS8"/>
<feature type="compositionally biased region" description="Polar residues" evidence="1">
    <location>
        <begin position="28"/>
        <end position="44"/>
    </location>
</feature>
<name>A0A5B7FLS8_PORTR</name>